<evidence type="ECO:0000259" key="2">
    <source>
        <dbReference type="PROSITE" id="PS51502"/>
    </source>
</evidence>
<name>A0AAE1MM52_9FABA</name>
<proteinExistence type="predicted"/>
<accession>A0AAE1MM52</accession>
<comment type="subunit">
    <text evidence="1">Homodimer.</text>
</comment>
<evidence type="ECO:0000313" key="4">
    <source>
        <dbReference type="Proteomes" id="UP001293593"/>
    </source>
</evidence>
<dbReference type="Pfam" id="PF07876">
    <property type="entry name" value="Dabb"/>
    <property type="match status" value="2"/>
</dbReference>
<dbReference type="AlphaFoldDB" id="A0AAE1MM52"/>
<organism evidence="3 4">
    <name type="scientific">Acacia crassicarpa</name>
    <name type="common">northern wattle</name>
    <dbReference type="NCBI Taxonomy" id="499986"/>
    <lineage>
        <taxon>Eukaryota</taxon>
        <taxon>Viridiplantae</taxon>
        <taxon>Streptophyta</taxon>
        <taxon>Embryophyta</taxon>
        <taxon>Tracheophyta</taxon>
        <taxon>Spermatophyta</taxon>
        <taxon>Magnoliopsida</taxon>
        <taxon>eudicotyledons</taxon>
        <taxon>Gunneridae</taxon>
        <taxon>Pentapetalae</taxon>
        <taxon>rosids</taxon>
        <taxon>fabids</taxon>
        <taxon>Fabales</taxon>
        <taxon>Fabaceae</taxon>
        <taxon>Caesalpinioideae</taxon>
        <taxon>mimosoid clade</taxon>
        <taxon>Acacieae</taxon>
        <taxon>Acacia</taxon>
    </lineage>
</organism>
<dbReference type="Proteomes" id="UP001293593">
    <property type="component" value="Unassembled WGS sequence"/>
</dbReference>
<comment type="caution">
    <text evidence="3">The sequence shown here is derived from an EMBL/GenBank/DDBJ whole genome shotgun (WGS) entry which is preliminary data.</text>
</comment>
<reference evidence="3" key="1">
    <citation type="submission" date="2023-10" db="EMBL/GenBank/DDBJ databases">
        <title>Chromosome-level genome of the transformable northern wattle, Acacia crassicarpa.</title>
        <authorList>
            <person name="Massaro I."/>
            <person name="Sinha N.R."/>
            <person name="Poethig S."/>
            <person name="Leichty A.R."/>
        </authorList>
    </citation>
    <scope>NUCLEOTIDE SEQUENCE</scope>
    <source>
        <strain evidence="3">Acra3RX</strain>
        <tissue evidence="3">Leaf</tissue>
    </source>
</reference>
<evidence type="ECO:0000256" key="1">
    <source>
        <dbReference type="ARBA" id="ARBA00011738"/>
    </source>
</evidence>
<dbReference type="InterPro" id="IPR044662">
    <property type="entry name" value="HS1/DABB1-like"/>
</dbReference>
<dbReference type="PANTHER" id="PTHR33178">
    <property type="match status" value="1"/>
</dbReference>
<dbReference type="InterPro" id="IPR011008">
    <property type="entry name" value="Dimeric_a/b-barrel"/>
</dbReference>
<dbReference type="SMART" id="SM00886">
    <property type="entry name" value="Dabb"/>
    <property type="match status" value="2"/>
</dbReference>
<dbReference type="PROSITE" id="PS51502">
    <property type="entry name" value="S_R_A_B_BARREL"/>
    <property type="match status" value="2"/>
</dbReference>
<sequence>MSTQIIEHIVLFKIKDETDPSTVTAIVNRVNSLVSLPEVLHLAMGPIHRIRSSSLTFTHMLHARYNSRSDLDAYTTNPSHVSVVKANTPFSDDTMALDWVADDIRGDLVLPPGSAVRVRFLKLKENSSDEVKNEILGVLRGIKDKFTEIRQFSCGENFSPGRAKGFSIGSVAVFAGISELEAMDSNEELTKHEKDKIGEHVESEMVIDYVVRPR</sequence>
<dbReference type="Gene3D" id="3.30.70.100">
    <property type="match status" value="2"/>
</dbReference>
<gene>
    <name evidence="3" type="ORF">QN277_026644</name>
</gene>
<evidence type="ECO:0000313" key="3">
    <source>
        <dbReference type="EMBL" id="KAK4265616.1"/>
    </source>
</evidence>
<protein>
    <recommendedName>
        <fullName evidence="2">Stress-response A/B barrel domain-containing protein</fullName>
    </recommendedName>
</protein>
<dbReference type="InterPro" id="IPR013097">
    <property type="entry name" value="Dabb"/>
</dbReference>
<feature type="domain" description="Stress-response A/B barrel" evidence="2">
    <location>
        <begin position="115"/>
        <end position="209"/>
    </location>
</feature>
<feature type="domain" description="Stress-response A/B barrel" evidence="2">
    <location>
        <begin position="6"/>
        <end position="99"/>
    </location>
</feature>
<dbReference type="SUPFAM" id="SSF54909">
    <property type="entry name" value="Dimeric alpha+beta barrel"/>
    <property type="match status" value="2"/>
</dbReference>
<dbReference type="PANTHER" id="PTHR33178:SF7">
    <property type="entry name" value="STRESS RESPONSIVE A_B BARREL DOMAIN PROTEIN"/>
    <property type="match status" value="1"/>
</dbReference>
<dbReference type="EMBL" id="JAWXYG010000008">
    <property type="protein sequence ID" value="KAK4265616.1"/>
    <property type="molecule type" value="Genomic_DNA"/>
</dbReference>
<keyword evidence="4" id="KW-1185">Reference proteome</keyword>